<proteinExistence type="predicted"/>
<evidence type="ECO:0000313" key="2">
    <source>
        <dbReference type="Proteomes" id="UP001497535"/>
    </source>
</evidence>
<reference evidence="1" key="1">
    <citation type="submission" date="2023-11" db="EMBL/GenBank/DDBJ databases">
        <authorList>
            <person name="Poullet M."/>
        </authorList>
    </citation>
    <scope>NUCLEOTIDE SEQUENCE</scope>
    <source>
        <strain evidence="1">E1834</strain>
    </source>
</reference>
<gene>
    <name evidence="1" type="ORF">MENTE1834_LOCUS3339</name>
</gene>
<dbReference type="EMBL" id="CAVMJV010000002">
    <property type="protein sequence ID" value="CAK5016530.1"/>
    <property type="molecule type" value="Genomic_DNA"/>
</dbReference>
<evidence type="ECO:0000313" key="1">
    <source>
        <dbReference type="EMBL" id="CAK5016530.1"/>
    </source>
</evidence>
<name>A0ACB0XTH7_MELEN</name>
<comment type="caution">
    <text evidence="1">The sequence shown here is derived from an EMBL/GenBank/DDBJ whole genome shotgun (WGS) entry which is preliminary data.</text>
</comment>
<keyword evidence="2" id="KW-1185">Reference proteome</keyword>
<protein>
    <submittedName>
        <fullName evidence="1">Uncharacterized protein</fullName>
    </submittedName>
</protein>
<organism evidence="1 2">
    <name type="scientific">Meloidogyne enterolobii</name>
    <name type="common">Root-knot nematode worm</name>
    <name type="synonym">Meloidogyne mayaguensis</name>
    <dbReference type="NCBI Taxonomy" id="390850"/>
    <lineage>
        <taxon>Eukaryota</taxon>
        <taxon>Metazoa</taxon>
        <taxon>Ecdysozoa</taxon>
        <taxon>Nematoda</taxon>
        <taxon>Chromadorea</taxon>
        <taxon>Rhabditida</taxon>
        <taxon>Tylenchina</taxon>
        <taxon>Tylenchomorpha</taxon>
        <taxon>Tylenchoidea</taxon>
        <taxon>Meloidogynidae</taxon>
        <taxon>Meloidogyninae</taxon>
        <taxon>Meloidogyne</taxon>
    </lineage>
</organism>
<accession>A0ACB0XTH7</accession>
<dbReference type="Proteomes" id="UP001497535">
    <property type="component" value="Unassembled WGS sequence"/>
</dbReference>
<sequence length="86" mass="9908">MCSQPGWIPINIKCRQDSDCQQIQNPNVKEVNVVHPLLLVVGVQIRETMFLILNGKCVKMEVILLEKNVETQMNVLIINQIYNKFV</sequence>